<evidence type="ECO:0000256" key="7">
    <source>
        <dbReference type="SAM" id="MobiDB-lite"/>
    </source>
</evidence>
<feature type="region of interest" description="Disordered" evidence="7">
    <location>
        <begin position="345"/>
        <end position="370"/>
    </location>
</feature>
<dbReference type="GO" id="GO:0009252">
    <property type="term" value="P:peptidoglycan biosynthetic process"/>
    <property type="evidence" value="ECO:0007669"/>
    <property type="project" value="UniProtKB-KW"/>
</dbReference>
<evidence type="ECO:0000313" key="9">
    <source>
        <dbReference type="Proteomes" id="UP000593890"/>
    </source>
</evidence>
<dbReference type="InterPro" id="IPR003447">
    <property type="entry name" value="FEMABX"/>
</dbReference>
<dbReference type="RefSeq" id="WP_090264890.1">
    <property type="nucleotide sequence ID" value="NZ_AP023321.1"/>
</dbReference>
<evidence type="ECO:0000256" key="6">
    <source>
        <dbReference type="ARBA" id="ARBA00023316"/>
    </source>
</evidence>
<keyword evidence="6" id="KW-0961">Cell wall biogenesis/degradation</keyword>
<dbReference type="EMBL" id="AP023321">
    <property type="protein sequence ID" value="BCI61470.1"/>
    <property type="molecule type" value="Genomic_DNA"/>
</dbReference>
<reference evidence="9" key="1">
    <citation type="submission" date="2020-07" db="EMBL/GenBank/DDBJ databases">
        <title>Complete genome sequencing of Clostridia bacterium strain 12CBH8.</title>
        <authorList>
            <person name="Sakamoto M."/>
            <person name="Murakami T."/>
            <person name="Mori H."/>
        </authorList>
    </citation>
    <scope>NUCLEOTIDE SEQUENCE [LARGE SCALE GENOMIC DNA]</scope>
    <source>
        <strain evidence="9">12CBH8</strain>
    </source>
</reference>
<evidence type="ECO:0000256" key="4">
    <source>
        <dbReference type="ARBA" id="ARBA00022984"/>
    </source>
</evidence>
<dbReference type="GO" id="GO:0016755">
    <property type="term" value="F:aminoacyltransferase activity"/>
    <property type="evidence" value="ECO:0007669"/>
    <property type="project" value="InterPro"/>
</dbReference>
<dbReference type="GO" id="GO:0071555">
    <property type="term" value="P:cell wall organization"/>
    <property type="evidence" value="ECO:0007669"/>
    <property type="project" value="UniProtKB-KW"/>
</dbReference>
<dbReference type="PANTHER" id="PTHR36174">
    <property type="entry name" value="LIPID II:GLYCINE GLYCYLTRANSFERASE"/>
    <property type="match status" value="1"/>
</dbReference>
<accession>A0A7I8D3Y5</accession>
<dbReference type="KEGG" id="sman:C12CBH8_21090"/>
<dbReference type="Gene3D" id="3.40.630.30">
    <property type="match status" value="2"/>
</dbReference>
<evidence type="ECO:0000256" key="5">
    <source>
        <dbReference type="ARBA" id="ARBA00023315"/>
    </source>
</evidence>
<dbReference type="PROSITE" id="PS51191">
    <property type="entry name" value="FEMABX"/>
    <property type="match status" value="1"/>
</dbReference>
<evidence type="ECO:0000256" key="3">
    <source>
        <dbReference type="ARBA" id="ARBA00022960"/>
    </source>
</evidence>
<evidence type="ECO:0008006" key="10">
    <source>
        <dbReference type="Google" id="ProtNLM"/>
    </source>
</evidence>
<keyword evidence="5" id="KW-0012">Acyltransferase</keyword>
<organism evidence="8 9">
    <name type="scientific">Solibaculum mannosilyticum</name>
    <dbReference type="NCBI Taxonomy" id="2780922"/>
    <lineage>
        <taxon>Bacteria</taxon>
        <taxon>Bacillati</taxon>
        <taxon>Bacillota</taxon>
        <taxon>Clostridia</taxon>
        <taxon>Eubacteriales</taxon>
        <taxon>Oscillospiraceae</taxon>
        <taxon>Solibaculum</taxon>
    </lineage>
</organism>
<dbReference type="Proteomes" id="UP000593890">
    <property type="component" value="Chromosome"/>
</dbReference>
<dbReference type="InterPro" id="IPR016181">
    <property type="entry name" value="Acyl_CoA_acyltransferase"/>
</dbReference>
<keyword evidence="2" id="KW-0808">Transferase</keyword>
<sequence length="370" mass="42524">MQPLDPKMQKIDEFVQSCPKGHFMQSPQWGQFKDAWHNEFVTVEDADGNLKGSMSLLIRKTPFLGYSMMYSPRGPVCDIHDRETIRELIGKASQVAKQHRCYTLKIDPDVSIEDKEFSDIFRDLGFSINSDIKGFDGIQPHFVFRLNIEGKSEEEILAGFGKKHRKNVRRAIKYGVTVRVGSREELSKFWELVHETGERQHFGIRSLAYFERMYDLLAPDHLRYLILEYEGEMIAGCLGVQYGDKVWCLYSATSDHHRDKKATYLMRWNLILWAKEKGCRIFDLMGVPGIVPETHPLYGLYSVKKGFGGDLIEFAGEMDLIFHPVVYSLIEHGIEIRHKLRQLLHGSKKPSSSSQEGEKSEETLSGQEPS</sequence>
<comment type="similarity">
    <text evidence="1">Belongs to the FemABX family.</text>
</comment>
<proteinExistence type="inferred from homology"/>
<evidence type="ECO:0000256" key="1">
    <source>
        <dbReference type="ARBA" id="ARBA00009943"/>
    </source>
</evidence>
<dbReference type="AlphaFoldDB" id="A0A7I8D3Y5"/>
<evidence type="ECO:0000313" key="8">
    <source>
        <dbReference type="EMBL" id="BCI61470.1"/>
    </source>
</evidence>
<keyword evidence="9" id="KW-1185">Reference proteome</keyword>
<name>A0A7I8D3Y5_9FIRM</name>
<protein>
    <recommendedName>
        <fullName evidence="10">Methicillin resistance protein</fullName>
    </recommendedName>
</protein>
<keyword evidence="3" id="KW-0133">Cell shape</keyword>
<dbReference type="GO" id="GO:0008360">
    <property type="term" value="P:regulation of cell shape"/>
    <property type="evidence" value="ECO:0007669"/>
    <property type="project" value="UniProtKB-KW"/>
</dbReference>
<dbReference type="InterPro" id="IPR050644">
    <property type="entry name" value="PG_Glycine_Bridge_Synth"/>
</dbReference>
<dbReference type="PANTHER" id="PTHR36174:SF1">
    <property type="entry name" value="LIPID II:GLYCINE GLYCYLTRANSFERASE"/>
    <property type="match status" value="1"/>
</dbReference>
<gene>
    <name evidence="8" type="ORF">C12CBH8_21090</name>
</gene>
<evidence type="ECO:0000256" key="2">
    <source>
        <dbReference type="ARBA" id="ARBA00022679"/>
    </source>
</evidence>
<dbReference type="Pfam" id="PF02388">
    <property type="entry name" value="FemAB"/>
    <property type="match status" value="2"/>
</dbReference>
<keyword evidence="4" id="KW-0573">Peptidoglycan synthesis</keyword>
<dbReference type="SUPFAM" id="SSF55729">
    <property type="entry name" value="Acyl-CoA N-acyltransferases (Nat)"/>
    <property type="match status" value="2"/>
</dbReference>